<evidence type="ECO:0000256" key="6">
    <source>
        <dbReference type="ARBA" id="ARBA00022842"/>
    </source>
</evidence>
<dbReference type="OrthoDB" id="9772456at2"/>
<gene>
    <name evidence="11" type="primary">hisN_2</name>
    <name evidence="11" type="ORF">Mal64_22930</name>
</gene>
<feature type="binding site" evidence="10">
    <location>
        <position position="130"/>
    </location>
    <ligand>
        <name>Mg(2+)</name>
        <dbReference type="ChEBI" id="CHEBI:18420"/>
        <label>1</label>
        <note>catalytic</note>
    </ligand>
</feature>
<dbReference type="PROSITE" id="PS00629">
    <property type="entry name" value="IMP_1"/>
    <property type="match status" value="1"/>
</dbReference>
<evidence type="ECO:0000256" key="4">
    <source>
        <dbReference type="ARBA" id="ARBA00022723"/>
    </source>
</evidence>
<feature type="binding site" evidence="10">
    <location>
        <position position="129"/>
    </location>
    <ligand>
        <name>Mg(2+)</name>
        <dbReference type="ChEBI" id="CHEBI:18420"/>
        <label>1</label>
        <note>catalytic</note>
    </ligand>
</feature>
<keyword evidence="4 10" id="KW-0479">Metal-binding</keyword>
<keyword evidence="6 10" id="KW-0460">Magnesium</keyword>
<evidence type="ECO:0000313" key="12">
    <source>
        <dbReference type="Proteomes" id="UP000315440"/>
    </source>
</evidence>
<dbReference type="PRINTS" id="PR00377">
    <property type="entry name" value="IMPHPHTASES"/>
</dbReference>
<comment type="cofactor">
    <cofactor evidence="1 10">
        <name>Mg(2+)</name>
        <dbReference type="ChEBI" id="CHEBI:18420"/>
    </cofactor>
</comment>
<feature type="binding site" evidence="10">
    <location>
        <position position="281"/>
    </location>
    <ligand>
        <name>Mg(2+)</name>
        <dbReference type="ChEBI" id="CHEBI:18420"/>
        <label>1</label>
        <note>catalytic</note>
    </ligand>
</feature>
<evidence type="ECO:0000256" key="10">
    <source>
        <dbReference type="PIRSR" id="PIRSR600760-2"/>
    </source>
</evidence>
<dbReference type="EMBL" id="SJPQ01000002">
    <property type="protein sequence ID" value="TWT88805.1"/>
    <property type="molecule type" value="Genomic_DNA"/>
</dbReference>
<dbReference type="CDD" id="cd01517">
    <property type="entry name" value="PAP_phosphatase"/>
    <property type="match status" value="1"/>
</dbReference>
<comment type="catalytic activity">
    <reaction evidence="9">
        <text>3'-phosphoadenylyl sulfate + H2O = adenosine 5'-phosphosulfate + phosphate</text>
        <dbReference type="Rhea" id="RHEA:77639"/>
        <dbReference type="ChEBI" id="CHEBI:15377"/>
        <dbReference type="ChEBI" id="CHEBI:43474"/>
        <dbReference type="ChEBI" id="CHEBI:58243"/>
        <dbReference type="ChEBI" id="CHEBI:58339"/>
        <dbReference type="EC" id="3.1.3.7"/>
    </reaction>
    <physiologicalReaction direction="left-to-right" evidence="9">
        <dbReference type="Rhea" id="RHEA:77640"/>
    </physiologicalReaction>
</comment>
<comment type="caution">
    <text evidence="11">The sequence shown here is derived from an EMBL/GenBank/DDBJ whole genome shotgun (WGS) entry which is preliminary data.</text>
</comment>
<evidence type="ECO:0000256" key="2">
    <source>
        <dbReference type="ARBA" id="ARBA00009759"/>
    </source>
</evidence>
<dbReference type="Gene3D" id="3.30.540.10">
    <property type="entry name" value="Fructose-1,6-Bisphosphatase, subunit A, domain 1"/>
    <property type="match status" value="1"/>
</dbReference>
<evidence type="ECO:0000256" key="5">
    <source>
        <dbReference type="ARBA" id="ARBA00022801"/>
    </source>
</evidence>
<dbReference type="Gene3D" id="3.40.190.80">
    <property type="match status" value="1"/>
</dbReference>
<dbReference type="GO" id="GO:0000103">
    <property type="term" value="P:sulfate assimilation"/>
    <property type="evidence" value="ECO:0007669"/>
    <property type="project" value="TreeGrafter"/>
</dbReference>
<dbReference type="PROSITE" id="PS00630">
    <property type="entry name" value="IMP_2"/>
    <property type="match status" value="1"/>
</dbReference>
<proteinExistence type="inferred from homology"/>
<dbReference type="NCBIfam" id="TIGR01330">
    <property type="entry name" value="bisphos_HAL2"/>
    <property type="match status" value="1"/>
</dbReference>
<keyword evidence="12" id="KW-1185">Reference proteome</keyword>
<dbReference type="PANTHER" id="PTHR43200:SF6">
    <property type="entry name" value="3'(2'),5'-BISPHOSPHATE NUCLEOTIDASE"/>
    <property type="match status" value="1"/>
</dbReference>
<comment type="similarity">
    <text evidence="2">Belongs to the inositol monophosphatase superfamily.</text>
</comment>
<sequence>MLKRTPEIDFACDAVREAARLARRVQAEMVTDALTKGDKSPVTVGDFASQAVVARRLETALPGALLVGEESAADLREESGAATLEQVLKFVRESLPDATPAQVCEWIDCGASDWEADAWPDAYWTLDPIDGTKGFLRGDQYAVALGLIQGGEVQIGVLGCPELAVTTEGLRPERGGAGALLVAARGQGTWVQPIDGAGDDWRRLSVSDESDPTRTRMLRSVEKGHTNLGAIDHLGLAMGIAAEPVGMDSQAKYAVLAAGGGEMIVRLLSEDRPDYQEKIWDQAAGSIVVEEAGGRVTDLEGRPLDFGYGRTLAGNRGVVATNAHLHEDALAGLREIHA</sequence>
<feature type="binding site" evidence="10">
    <location>
        <position position="69"/>
    </location>
    <ligand>
        <name>Mg(2+)</name>
        <dbReference type="ChEBI" id="CHEBI:18420"/>
        <label>1</label>
        <note>catalytic</note>
    </ligand>
</feature>
<keyword evidence="5 11" id="KW-0378">Hydrolase</keyword>
<evidence type="ECO:0000256" key="9">
    <source>
        <dbReference type="ARBA" id="ARBA00044484"/>
    </source>
</evidence>
<dbReference type="InterPro" id="IPR020550">
    <property type="entry name" value="Inositol_monophosphatase_CS"/>
</dbReference>
<evidence type="ECO:0000256" key="1">
    <source>
        <dbReference type="ARBA" id="ARBA00001946"/>
    </source>
</evidence>
<dbReference type="Pfam" id="PF00459">
    <property type="entry name" value="Inositol_P"/>
    <property type="match status" value="1"/>
</dbReference>
<dbReference type="GO" id="GO:0046854">
    <property type="term" value="P:phosphatidylinositol phosphate biosynthetic process"/>
    <property type="evidence" value="ECO:0007669"/>
    <property type="project" value="InterPro"/>
</dbReference>
<organism evidence="11 12">
    <name type="scientific">Pseudobythopirellula maris</name>
    <dbReference type="NCBI Taxonomy" id="2527991"/>
    <lineage>
        <taxon>Bacteria</taxon>
        <taxon>Pseudomonadati</taxon>
        <taxon>Planctomycetota</taxon>
        <taxon>Planctomycetia</taxon>
        <taxon>Pirellulales</taxon>
        <taxon>Lacipirellulaceae</taxon>
        <taxon>Pseudobythopirellula</taxon>
    </lineage>
</organism>
<dbReference type="InterPro" id="IPR006239">
    <property type="entry name" value="DPNP"/>
</dbReference>
<comment type="catalytic activity">
    <reaction evidence="7">
        <text>adenosine 2',5'-bisphosphate + H2O = AMP + phosphate</text>
        <dbReference type="Rhea" id="RHEA:77643"/>
        <dbReference type="ChEBI" id="CHEBI:15377"/>
        <dbReference type="ChEBI" id="CHEBI:43474"/>
        <dbReference type="ChEBI" id="CHEBI:194156"/>
        <dbReference type="ChEBI" id="CHEBI:456215"/>
        <dbReference type="EC" id="3.1.3.7"/>
    </reaction>
    <physiologicalReaction direction="left-to-right" evidence="7">
        <dbReference type="Rhea" id="RHEA:77644"/>
    </physiologicalReaction>
</comment>
<dbReference type="InterPro" id="IPR051090">
    <property type="entry name" value="Inositol_monoP_superfamily"/>
</dbReference>
<dbReference type="GO" id="GO:0046872">
    <property type="term" value="F:metal ion binding"/>
    <property type="evidence" value="ECO:0007669"/>
    <property type="project" value="UniProtKB-KW"/>
</dbReference>
<dbReference type="RefSeq" id="WP_146400173.1">
    <property type="nucleotide sequence ID" value="NZ_SJPQ01000002.1"/>
</dbReference>
<evidence type="ECO:0000256" key="8">
    <source>
        <dbReference type="ARBA" id="ARBA00044479"/>
    </source>
</evidence>
<dbReference type="GO" id="GO:0008441">
    <property type="term" value="F:3'(2'),5'-bisphosphate nucleotidase activity"/>
    <property type="evidence" value="ECO:0007669"/>
    <property type="project" value="UniProtKB-EC"/>
</dbReference>
<accession>A0A5C5ZNY6</accession>
<dbReference type="InterPro" id="IPR020583">
    <property type="entry name" value="Inositol_monoP_metal-BS"/>
</dbReference>
<protein>
    <recommendedName>
        <fullName evidence="3">3'(2'),5'-bisphosphate nucleotidase</fullName>
        <ecNumber evidence="3">3.1.3.7</ecNumber>
    </recommendedName>
</protein>
<dbReference type="EC" id="3.1.3.7" evidence="3"/>
<evidence type="ECO:0000313" key="11">
    <source>
        <dbReference type="EMBL" id="TWT88805.1"/>
    </source>
</evidence>
<comment type="catalytic activity">
    <reaction evidence="8">
        <text>adenosine 3',5'-bisphosphate + H2O = AMP + phosphate</text>
        <dbReference type="Rhea" id="RHEA:10040"/>
        <dbReference type="ChEBI" id="CHEBI:15377"/>
        <dbReference type="ChEBI" id="CHEBI:43474"/>
        <dbReference type="ChEBI" id="CHEBI:58343"/>
        <dbReference type="ChEBI" id="CHEBI:456215"/>
        <dbReference type="EC" id="3.1.3.7"/>
    </reaction>
    <physiologicalReaction direction="left-to-right" evidence="8">
        <dbReference type="Rhea" id="RHEA:10041"/>
    </physiologicalReaction>
</comment>
<evidence type="ECO:0000256" key="3">
    <source>
        <dbReference type="ARBA" id="ARBA00012633"/>
    </source>
</evidence>
<dbReference type="AlphaFoldDB" id="A0A5C5ZNY6"/>
<feature type="binding site" evidence="10">
    <location>
        <position position="127"/>
    </location>
    <ligand>
        <name>Mg(2+)</name>
        <dbReference type="ChEBI" id="CHEBI:18420"/>
        <label>1</label>
        <note>catalytic</note>
    </ligand>
</feature>
<name>A0A5C5ZNY6_9BACT</name>
<evidence type="ECO:0000256" key="7">
    <source>
        <dbReference type="ARBA" id="ARBA00044466"/>
    </source>
</evidence>
<dbReference type="PANTHER" id="PTHR43200">
    <property type="entry name" value="PHOSPHATASE"/>
    <property type="match status" value="1"/>
</dbReference>
<dbReference type="Proteomes" id="UP000315440">
    <property type="component" value="Unassembled WGS sequence"/>
</dbReference>
<dbReference type="SUPFAM" id="SSF56655">
    <property type="entry name" value="Carbohydrate phosphatase"/>
    <property type="match status" value="1"/>
</dbReference>
<dbReference type="InterPro" id="IPR000760">
    <property type="entry name" value="Inositol_monophosphatase-like"/>
</dbReference>
<reference evidence="11 12" key="1">
    <citation type="submission" date="2019-02" db="EMBL/GenBank/DDBJ databases">
        <title>Deep-cultivation of Planctomycetes and their phenomic and genomic characterization uncovers novel biology.</title>
        <authorList>
            <person name="Wiegand S."/>
            <person name="Jogler M."/>
            <person name="Boedeker C."/>
            <person name="Pinto D."/>
            <person name="Vollmers J."/>
            <person name="Rivas-Marin E."/>
            <person name="Kohn T."/>
            <person name="Peeters S.H."/>
            <person name="Heuer A."/>
            <person name="Rast P."/>
            <person name="Oberbeckmann S."/>
            <person name="Bunk B."/>
            <person name="Jeske O."/>
            <person name="Meyerdierks A."/>
            <person name="Storesund J.E."/>
            <person name="Kallscheuer N."/>
            <person name="Luecker S."/>
            <person name="Lage O.M."/>
            <person name="Pohl T."/>
            <person name="Merkel B.J."/>
            <person name="Hornburger P."/>
            <person name="Mueller R.-W."/>
            <person name="Bruemmer F."/>
            <person name="Labrenz M."/>
            <person name="Spormann A.M."/>
            <person name="Op Den Camp H."/>
            <person name="Overmann J."/>
            <person name="Amann R."/>
            <person name="Jetten M.S.M."/>
            <person name="Mascher T."/>
            <person name="Medema M.H."/>
            <person name="Devos D.P."/>
            <person name="Kaster A.-K."/>
            <person name="Ovreas L."/>
            <person name="Rohde M."/>
            <person name="Galperin M.Y."/>
            <person name="Jogler C."/>
        </authorList>
    </citation>
    <scope>NUCLEOTIDE SEQUENCE [LARGE SCALE GENOMIC DNA]</scope>
    <source>
        <strain evidence="11 12">Mal64</strain>
    </source>
</reference>